<dbReference type="InterPro" id="IPR006530">
    <property type="entry name" value="YD"/>
</dbReference>
<dbReference type="PANTHER" id="PTHR32305:SF15">
    <property type="entry name" value="PROTEIN RHSA-RELATED"/>
    <property type="match status" value="1"/>
</dbReference>
<protein>
    <recommendedName>
        <fullName evidence="4">RHS repeat protein</fullName>
    </recommendedName>
</protein>
<sequence>MRCGPPTCRCARCWGRRWTDKAPTPSAASGSAICTRPWPVNGRAAPASSSTSAATVNGSGSTAMPRVPRRCSSTGPDGQVKRFTYEQPGRPLLLTSTIDENGAVMGAYGYDADGRAISSRVGSTGSPLTVAWATPPSWSYSESYDAADGLVHRVVGLPAPLTATITDADGRQRQLTSSSVDRNTDGDVVRRVDFNGGQSCHAYVAGRHLESSRVDGLAAGADCASVLASGATVTAPARKVSKEWHPDWRLPVRTAEPRRIVTSVYNGQPDPFAANAIASCAPAGALLPDGKPIVVLCKQVEQATTDETGASGFGAVPQSGVPARTASWTYDVTGQVLTETDARGTVVDTRTYYPDATTDHAKGDLQSSTNAAGHATTFTRYNGHGLPLEMVNANGIGTTYAYDARQRLKSVTTVGETTAYDYWPTGLLKRTTQADGSAVSYEYDSARRLTAIADTLGNRIEYTLDNSGNRTREDVKDPTGTLKRTMSRVFDALGRAQQTTGRE</sequence>
<dbReference type="Proteomes" id="UP000197468">
    <property type="component" value="Unassembled WGS sequence"/>
</dbReference>
<accession>A0A246IVJ8</accession>
<organism evidence="2 3">
    <name type="scientific">Roseateles aquatilis</name>
    <dbReference type="NCBI Taxonomy" id="431061"/>
    <lineage>
        <taxon>Bacteria</taxon>
        <taxon>Pseudomonadati</taxon>
        <taxon>Pseudomonadota</taxon>
        <taxon>Betaproteobacteria</taxon>
        <taxon>Burkholderiales</taxon>
        <taxon>Sphaerotilaceae</taxon>
        <taxon>Roseateles</taxon>
    </lineage>
</organism>
<dbReference type="Pfam" id="PF05593">
    <property type="entry name" value="RHS_repeat"/>
    <property type="match status" value="2"/>
</dbReference>
<proteinExistence type="predicted"/>
<evidence type="ECO:0000313" key="2">
    <source>
        <dbReference type="EMBL" id="OWQ83779.1"/>
    </source>
</evidence>
<evidence type="ECO:0000256" key="1">
    <source>
        <dbReference type="SAM" id="MobiDB-lite"/>
    </source>
</evidence>
<dbReference type="InterPro" id="IPR050708">
    <property type="entry name" value="T6SS_VgrG/RHS"/>
</dbReference>
<comment type="caution">
    <text evidence="2">The sequence shown here is derived from an EMBL/GenBank/DDBJ whole genome shotgun (WGS) entry which is preliminary data.</text>
</comment>
<keyword evidence="3" id="KW-1185">Reference proteome</keyword>
<dbReference type="EMBL" id="NIOF01000019">
    <property type="protein sequence ID" value="OWQ83779.1"/>
    <property type="molecule type" value="Genomic_DNA"/>
</dbReference>
<dbReference type="Gene3D" id="2.180.10.10">
    <property type="entry name" value="RHS repeat-associated core"/>
    <property type="match status" value="2"/>
</dbReference>
<dbReference type="AlphaFoldDB" id="A0A246IVJ8"/>
<gene>
    <name evidence="2" type="ORF">CDN99_25255</name>
</gene>
<name>A0A246IVJ8_9BURK</name>
<evidence type="ECO:0000313" key="3">
    <source>
        <dbReference type="Proteomes" id="UP000197468"/>
    </source>
</evidence>
<dbReference type="NCBIfam" id="TIGR01643">
    <property type="entry name" value="YD_repeat_2x"/>
    <property type="match status" value="2"/>
</dbReference>
<dbReference type="InterPro" id="IPR031325">
    <property type="entry name" value="RHS_repeat"/>
</dbReference>
<evidence type="ECO:0008006" key="4">
    <source>
        <dbReference type="Google" id="ProtNLM"/>
    </source>
</evidence>
<dbReference type="PANTHER" id="PTHR32305">
    <property type="match status" value="1"/>
</dbReference>
<feature type="region of interest" description="Disordered" evidence="1">
    <location>
        <begin position="44"/>
        <end position="79"/>
    </location>
</feature>
<reference evidence="2 3" key="1">
    <citation type="journal article" date="2008" name="Int. J. Syst. Evol. Microbiol.">
        <title>Description of Roseateles aquatilis sp. nov. and Roseateles terrae sp. nov., in the class Betaproteobacteria, and emended description of the genus Roseateles.</title>
        <authorList>
            <person name="Gomila M."/>
            <person name="Bowien B."/>
            <person name="Falsen E."/>
            <person name="Moore E.R."/>
            <person name="Lalucat J."/>
        </authorList>
    </citation>
    <scope>NUCLEOTIDE SEQUENCE [LARGE SCALE GENOMIC DNA]</scope>
    <source>
        <strain evidence="2 3">CCUG 48205</strain>
    </source>
</reference>
<feature type="compositionally biased region" description="Low complexity" evidence="1">
    <location>
        <begin position="44"/>
        <end position="63"/>
    </location>
</feature>